<dbReference type="NCBIfam" id="NF008165">
    <property type="entry name" value="PRK10917.1-3"/>
    <property type="match status" value="1"/>
</dbReference>
<dbReference type="NCBIfam" id="TIGR00643">
    <property type="entry name" value="recG"/>
    <property type="match status" value="1"/>
</dbReference>
<dbReference type="Pfam" id="PF17191">
    <property type="entry name" value="RecG_wedge"/>
    <property type="match status" value="1"/>
</dbReference>
<dbReference type="InterPro" id="IPR014001">
    <property type="entry name" value="Helicase_ATP-bd"/>
</dbReference>
<dbReference type="CDD" id="cd04488">
    <property type="entry name" value="RecG_wedge_OBF"/>
    <property type="match status" value="1"/>
</dbReference>
<dbReference type="PANTHER" id="PTHR47964">
    <property type="entry name" value="ATP-DEPENDENT DNA HELICASE HOMOLOG RECG, CHLOROPLASTIC"/>
    <property type="match status" value="1"/>
</dbReference>
<dbReference type="Pfam" id="PF00271">
    <property type="entry name" value="Helicase_C"/>
    <property type="match status" value="1"/>
</dbReference>
<dbReference type="Pfam" id="PF19833">
    <property type="entry name" value="RecG_dom3_C"/>
    <property type="match status" value="1"/>
</dbReference>
<dbReference type="CDD" id="cd17992">
    <property type="entry name" value="DEXHc_RecG"/>
    <property type="match status" value="1"/>
</dbReference>
<dbReference type="GO" id="GO:0016887">
    <property type="term" value="F:ATP hydrolysis activity"/>
    <property type="evidence" value="ECO:0007669"/>
    <property type="project" value="RHEA"/>
</dbReference>
<dbReference type="GO" id="GO:0003677">
    <property type="term" value="F:DNA binding"/>
    <property type="evidence" value="ECO:0007669"/>
    <property type="project" value="UniProtKB-KW"/>
</dbReference>
<reference evidence="18 19" key="1">
    <citation type="journal article" date="2015" name="Genome Announc.">
        <title>Expanding the biotechnology potential of lactobacilli through comparative genomics of 213 strains and associated genera.</title>
        <authorList>
            <person name="Sun Z."/>
            <person name="Harris H.M."/>
            <person name="McCann A."/>
            <person name="Guo C."/>
            <person name="Argimon S."/>
            <person name="Zhang W."/>
            <person name="Yang X."/>
            <person name="Jeffery I.B."/>
            <person name="Cooney J.C."/>
            <person name="Kagawa T.F."/>
            <person name="Liu W."/>
            <person name="Song Y."/>
            <person name="Salvetti E."/>
            <person name="Wrobel A."/>
            <person name="Rasinkangas P."/>
            <person name="Parkhill J."/>
            <person name="Rea M.C."/>
            <person name="O'Sullivan O."/>
            <person name="Ritari J."/>
            <person name="Douillard F.P."/>
            <person name="Paul Ross R."/>
            <person name="Yang R."/>
            <person name="Briner A.E."/>
            <person name="Felis G.E."/>
            <person name="de Vos W.M."/>
            <person name="Barrangou R."/>
            <person name="Klaenhammer T.R."/>
            <person name="Caufield P.W."/>
            <person name="Cui Y."/>
            <person name="Zhang H."/>
            <person name="O'Toole P.W."/>
        </authorList>
    </citation>
    <scope>NUCLEOTIDE SEQUENCE [LARGE SCALE GENOMIC DNA]</scope>
    <source>
        <strain evidence="18 19">DSM 24302</strain>
    </source>
</reference>
<evidence type="ECO:0000313" key="18">
    <source>
        <dbReference type="EMBL" id="KRM93880.1"/>
    </source>
</evidence>
<evidence type="ECO:0000256" key="5">
    <source>
        <dbReference type="ARBA" id="ARBA00022801"/>
    </source>
</evidence>
<evidence type="ECO:0000256" key="12">
    <source>
        <dbReference type="ARBA" id="ARBA00034617"/>
    </source>
</evidence>
<dbReference type="Gene3D" id="3.40.50.300">
    <property type="entry name" value="P-loop containing nucleotide triphosphate hydrolases"/>
    <property type="match status" value="2"/>
</dbReference>
<evidence type="ECO:0000256" key="14">
    <source>
        <dbReference type="ARBA" id="ARBA00048988"/>
    </source>
</evidence>
<dbReference type="InterPro" id="IPR027417">
    <property type="entry name" value="P-loop_NTPase"/>
</dbReference>
<keyword evidence="8" id="KW-0238">DNA-binding</keyword>
<dbReference type="AlphaFoldDB" id="A0A0R2CQF5"/>
<evidence type="ECO:0000256" key="10">
    <source>
        <dbReference type="ARBA" id="ARBA00023204"/>
    </source>
</evidence>
<dbReference type="GO" id="GO:0043138">
    <property type="term" value="F:3'-5' DNA helicase activity"/>
    <property type="evidence" value="ECO:0007669"/>
    <property type="project" value="UniProtKB-EC"/>
</dbReference>
<evidence type="ECO:0000256" key="1">
    <source>
        <dbReference type="ARBA" id="ARBA00007504"/>
    </source>
</evidence>
<comment type="function">
    <text evidence="15">Plays a critical role in recombination and DNA repair. Helps process Holliday junction intermediates to mature products by catalyzing branch migration. Has replication fork regression activity, unwinds stalled or blocked replication forks to make a HJ that can be resolved. Has a DNA unwinding activity characteristic of a DNA helicase with 3'-5' polarity.</text>
</comment>
<dbReference type="STRING" id="1423802.FC56_GL000600"/>
<feature type="domain" description="Helicase C-terminal" evidence="17">
    <location>
        <begin position="447"/>
        <end position="607"/>
    </location>
</feature>
<dbReference type="Gene3D" id="2.40.50.140">
    <property type="entry name" value="Nucleic acid-binding proteins"/>
    <property type="match status" value="1"/>
</dbReference>
<dbReference type="InterPro" id="IPR047112">
    <property type="entry name" value="RecG/Mfd"/>
</dbReference>
<evidence type="ECO:0000256" key="8">
    <source>
        <dbReference type="ARBA" id="ARBA00023125"/>
    </source>
</evidence>
<dbReference type="PANTHER" id="PTHR47964:SF1">
    <property type="entry name" value="ATP-DEPENDENT DNA HELICASE HOMOLOG RECG, CHLOROPLASTIC"/>
    <property type="match status" value="1"/>
</dbReference>
<keyword evidence="4 15" id="KW-0227">DNA damage</keyword>
<dbReference type="InterPro" id="IPR001650">
    <property type="entry name" value="Helicase_C-like"/>
</dbReference>
<dbReference type="InterPro" id="IPR004609">
    <property type="entry name" value="ATP-dep_DNA_helicase_RecG"/>
</dbReference>
<dbReference type="SMART" id="SM00487">
    <property type="entry name" value="DEXDc"/>
    <property type="match status" value="1"/>
</dbReference>
<accession>A0A0R2CQF5</accession>
<evidence type="ECO:0000259" key="17">
    <source>
        <dbReference type="PROSITE" id="PS51194"/>
    </source>
</evidence>
<evidence type="ECO:0000256" key="2">
    <source>
        <dbReference type="ARBA" id="ARBA00017846"/>
    </source>
</evidence>
<dbReference type="Proteomes" id="UP000051256">
    <property type="component" value="Unassembled WGS sequence"/>
</dbReference>
<evidence type="ECO:0000256" key="9">
    <source>
        <dbReference type="ARBA" id="ARBA00023172"/>
    </source>
</evidence>
<dbReference type="SMART" id="SM00490">
    <property type="entry name" value="HELICc"/>
    <property type="match status" value="1"/>
</dbReference>
<dbReference type="InterPro" id="IPR045562">
    <property type="entry name" value="RecG_dom3_C"/>
</dbReference>
<keyword evidence="10 15" id="KW-0234">DNA repair</keyword>
<keyword evidence="11" id="KW-0413">Isomerase</keyword>
<dbReference type="GO" id="GO:0006281">
    <property type="term" value="P:DNA repair"/>
    <property type="evidence" value="ECO:0007669"/>
    <property type="project" value="UniProtKB-UniRule"/>
</dbReference>
<dbReference type="NCBIfam" id="NF008168">
    <property type="entry name" value="PRK10917.2-2"/>
    <property type="match status" value="1"/>
</dbReference>
<evidence type="ECO:0000256" key="6">
    <source>
        <dbReference type="ARBA" id="ARBA00022806"/>
    </source>
</evidence>
<dbReference type="GO" id="GO:0005524">
    <property type="term" value="F:ATP binding"/>
    <property type="evidence" value="ECO:0007669"/>
    <property type="project" value="UniProtKB-KW"/>
</dbReference>
<dbReference type="SUPFAM" id="SSF50249">
    <property type="entry name" value="Nucleic acid-binding proteins"/>
    <property type="match status" value="1"/>
</dbReference>
<dbReference type="SUPFAM" id="SSF52540">
    <property type="entry name" value="P-loop containing nucleoside triphosphate hydrolases"/>
    <property type="match status" value="2"/>
</dbReference>
<dbReference type="PROSITE" id="PS51194">
    <property type="entry name" value="HELICASE_CTER"/>
    <property type="match status" value="1"/>
</dbReference>
<dbReference type="EMBL" id="AYZR01000008">
    <property type="protein sequence ID" value="KRM93880.1"/>
    <property type="molecule type" value="Genomic_DNA"/>
</dbReference>
<protein>
    <recommendedName>
        <fullName evidence="2 15">ATP-dependent DNA helicase RecG</fullName>
        <ecNumber evidence="13 15">5.6.2.4</ecNumber>
    </recommendedName>
</protein>
<comment type="catalytic activity">
    <reaction evidence="14 15">
        <text>ATP + H2O = ADP + phosphate + H(+)</text>
        <dbReference type="Rhea" id="RHEA:13065"/>
        <dbReference type="ChEBI" id="CHEBI:15377"/>
        <dbReference type="ChEBI" id="CHEBI:15378"/>
        <dbReference type="ChEBI" id="CHEBI:30616"/>
        <dbReference type="ChEBI" id="CHEBI:43474"/>
        <dbReference type="ChEBI" id="CHEBI:456216"/>
        <dbReference type="EC" id="5.6.2.4"/>
    </reaction>
</comment>
<name>A0A0R2CQF5_9LACO</name>
<keyword evidence="19" id="KW-1185">Reference proteome</keyword>
<dbReference type="Pfam" id="PF00270">
    <property type="entry name" value="DEAD"/>
    <property type="match status" value="1"/>
</dbReference>
<keyword evidence="9 15" id="KW-0233">DNA recombination</keyword>
<dbReference type="InterPro" id="IPR033454">
    <property type="entry name" value="RecG_wedge"/>
</dbReference>
<dbReference type="InterPro" id="IPR012340">
    <property type="entry name" value="NA-bd_OB-fold"/>
</dbReference>
<keyword evidence="5 15" id="KW-0378">Hydrolase</keyword>
<comment type="catalytic activity">
    <reaction evidence="12 15">
        <text>Couples ATP hydrolysis with the unwinding of duplex DNA by translocating in the 3'-5' direction.</text>
        <dbReference type="EC" id="5.6.2.4"/>
    </reaction>
</comment>
<evidence type="ECO:0000256" key="13">
    <source>
        <dbReference type="ARBA" id="ARBA00034808"/>
    </source>
</evidence>
<dbReference type="GO" id="GO:0006310">
    <property type="term" value="P:DNA recombination"/>
    <property type="evidence" value="ECO:0007669"/>
    <property type="project" value="UniProtKB-UniRule"/>
</dbReference>
<dbReference type="EC" id="5.6.2.4" evidence="13 15"/>
<dbReference type="PATRIC" id="fig|1423802.4.peg.609"/>
<evidence type="ECO:0000256" key="3">
    <source>
        <dbReference type="ARBA" id="ARBA00022741"/>
    </source>
</evidence>
<evidence type="ECO:0000259" key="16">
    <source>
        <dbReference type="PROSITE" id="PS51192"/>
    </source>
</evidence>
<gene>
    <name evidence="18" type="ORF">FC56_GL000600</name>
</gene>
<evidence type="ECO:0000313" key="19">
    <source>
        <dbReference type="Proteomes" id="UP000051256"/>
    </source>
</evidence>
<comment type="similarity">
    <text evidence="1 15">Belongs to the helicase family. RecG subfamily.</text>
</comment>
<evidence type="ECO:0000256" key="4">
    <source>
        <dbReference type="ARBA" id="ARBA00022763"/>
    </source>
</evidence>
<dbReference type="PROSITE" id="PS51192">
    <property type="entry name" value="HELICASE_ATP_BIND_1"/>
    <property type="match status" value="1"/>
</dbReference>
<sequence length="676" mass="75373">MKQLSDKVTELKGVGPKKAVALNKLGIETINDLLTYFPRRYDDLSLTDLAAASDGQKVTVKGTILGEPTLIRFGRKRVRLNFQLLVNDEPYTVTFFNQPWLKKQLNAQQEIMVHGVFDQTRRSITGIKIINSADNQFDSIYPATKEVKQNTIRPLVKLAFEEYQDVIPEIIPENLRQGLKLEHFVDMIREMHFPTDPRQAQRAIRTAKFTEFLLYEMQIQQLRQVQRQKQPASVINGDNNQLETFIGNLPYELTQAQQRVITEITSDLLAPQEMNRLLQGDVGSGKTIVAAAAMLFACSAGKQAVIMAPTEILAEQHANKLADLFAGSFITVSLLTGVTKPAARKLLLPRIASGEVNLIVGTHALFQNDVQYHDLGLAVIDEQHRFGVNQRAQLKNKGRATNVLSMTATPIPRTLAITTYGDMDVSVIDELPANRQPIKTTWLPTSKTKQALNFIGKQLKAGYQVYVVAPLIEESDAVDMQNATAIFERFRVIYGEHYSVGLLHGRMDNAEKDSVMQSFASGEFQLLVATTVIEVGVDVKNATTMVILDADHFGLAQLHQLRGRVGRGSQQSYCILIADPKTEIGKQRMTAVVESTDGFYLSQKDLELRGQGDLVGLKQSGTPEFKLADPVGDLNILTVAAQVARKITSEKNWQTKPENVKLAMYLQMIKPNLDNM</sequence>
<comment type="caution">
    <text evidence="18">The sequence shown here is derived from an EMBL/GenBank/DDBJ whole genome shotgun (WGS) entry which is preliminary data.</text>
</comment>
<feature type="domain" description="Helicase ATP-binding" evidence="16">
    <location>
        <begin position="267"/>
        <end position="428"/>
    </location>
</feature>
<keyword evidence="7 15" id="KW-0067">ATP-binding</keyword>
<evidence type="ECO:0000256" key="11">
    <source>
        <dbReference type="ARBA" id="ARBA00023235"/>
    </source>
</evidence>
<evidence type="ECO:0000256" key="7">
    <source>
        <dbReference type="ARBA" id="ARBA00022840"/>
    </source>
</evidence>
<organism evidence="18 19">
    <name type="scientific">Lentilactobacillus senioris DSM 24302 = JCM 17472</name>
    <dbReference type="NCBI Taxonomy" id="1423802"/>
    <lineage>
        <taxon>Bacteria</taxon>
        <taxon>Bacillati</taxon>
        <taxon>Bacillota</taxon>
        <taxon>Bacilli</taxon>
        <taxon>Lactobacillales</taxon>
        <taxon>Lactobacillaceae</taxon>
        <taxon>Lentilactobacillus</taxon>
    </lineage>
</organism>
<dbReference type="RefSeq" id="WP_056978359.1">
    <property type="nucleotide sequence ID" value="NZ_AYZR01000008.1"/>
</dbReference>
<keyword evidence="3 15" id="KW-0547">Nucleotide-binding</keyword>
<proteinExistence type="inferred from homology"/>
<dbReference type="InterPro" id="IPR011545">
    <property type="entry name" value="DEAD/DEAH_box_helicase_dom"/>
</dbReference>
<keyword evidence="6 15" id="KW-0347">Helicase</keyword>
<evidence type="ECO:0000256" key="15">
    <source>
        <dbReference type="RuleBase" id="RU363016"/>
    </source>
</evidence>